<sequence>MPMNVESTPPPRIGKIGPYTVFITPPATPTTPASPTVLSNSPKSVSNSNSPLKATPASNSPRTPVQPPVQSPPPVQAPPSLFYPTKPPAKSHSAFAFFWDAVAKVQNAHASLDEHVAYWFGLNQSKYQWALDDYYENKGTSPADVKANGVSGKVQNV</sequence>
<dbReference type="Proteomes" id="UP001060085">
    <property type="component" value="Linkage Group LG02"/>
</dbReference>
<keyword evidence="2" id="KW-1185">Reference proteome</keyword>
<reference evidence="2" key="1">
    <citation type="journal article" date="2023" name="Nat. Plants">
        <title>Single-cell RNA sequencing provides a high-resolution roadmap for understanding the multicellular compartmentation of specialized metabolism.</title>
        <authorList>
            <person name="Sun S."/>
            <person name="Shen X."/>
            <person name="Li Y."/>
            <person name="Li Y."/>
            <person name="Wang S."/>
            <person name="Li R."/>
            <person name="Zhang H."/>
            <person name="Shen G."/>
            <person name="Guo B."/>
            <person name="Wei J."/>
            <person name="Xu J."/>
            <person name="St-Pierre B."/>
            <person name="Chen S."/>
            <person name="Sun C."/>
        </authorList>
    </citation>
    <scope>NUCLEOTIDE SEQUENCE [LARGE SCALE GENOMIC DNA]</scope>
</reference>
<name>A0ACC0BRM6_CATRO</name>
<proteinExistence type="predicted"/>
<protein>
    <submittedName>
        <fullName evidence="1">Uncharacterized protein</fullName>
    </submittedName>
</protein>
<organism evidence="1 2">
    <name type="scientific">Catharanthus roseus</name>
    <name type="common">Madagascar periwinkle</name>
    <name type="synonym">Vinca rosea</name>
    <dbReference type="NCBI Taxonomy" id="4058"/>
    <lineage>
        <taxon>Eukaryota</taxon>
        <taxon>Viridiplantae</taxon>
        <taxon>Streptophyta</taxon>
        <taxon>Embryophyta</taxon>
        <taxon>Tracheophyta</taxon>
        <taxon>Spermatophyta</taxon>
        <taxon>Magnoliopsida</taxon>
        <taxon>eudicotyledons</taxon>
        <taxon>Gunneridae</taxon>
        <taxon>Pentapetalae</taxon>
        <taxon>asterids</taxon>
        <taxon>lamiids</taxon>
        <taxon>Gentianales</taxon>
        <taxon>Apocynaceae</taxon>
        <taxon>Rauvolfioideae</taxon>
        <taxon>Vinceae</taxon>
        <taxon>Catharanthinae</taxon>
        <taxon>Catharanthus</taxon>
    </lineage>
</organism>
<gene>
    <name evidence="1" type="ORF">M9H77_06254</name>
</gene>
<dbReference type="EMBL" id="CM044702">
    <property type="protein sequence ID" value="KAI5675304.1"/>
    <property type="molecule type" value="Genomic_DNA"/>
</dbReference>
<evidence type="ECO:0000313" key="1">
    <source>
        <dbReference type="EMBL" id="KAI5675304.1"/>
    </source>
</evidence>
<evidence type="ECO:0000313" key="2">
    <source>
        <dbReference type="Proteomes" id="UP001060085"/>
    </source>
</evidence>
<accession>A0ACC0BRM6</accession>
<comment type="caution">
    <text evidence="1">The sequence shown here is derived from an EMBL/GenBank/DDBJ whole genome shotgun (WGS) entry which is preliminary data.</text>
</comment>